<dbReference type="SUPFAM" id="SSF57850">
    <property type="entry name" value="RING/U-box"/>
    <property type="match status" value="2"/>
</dbReference>
<dbReference type="GeneID" id="63855566"/>
<evidence type="ECO:0000256" key="5">
    <source>
        <dbReference type="ARBA" id="ARBA00022737"/>
    </source>
</evidence>
<feature type="region of interest" description="Disordered" evidence="9">
    <location>
        <begin position="1"/>
        <end position="36"/>
    </location>
</feature>
<feature type="domain" description="RING-type" evidence="10">
    <location>
        <begin position="39"/>
        <end position="236"/>
    </location>
</feature>
<keyword evidence="5" id="KW-0677">Repeat</keyword>
<dbReference type="RefSeq" id="XP_040787356.1">
    <property type="nucleotide sequence ID" value="XM_040938312.1"/>
</dbReference>
<dbReference type="GO" id="GO:0016567">
    <property type="term" value="P:protein ubiquitination"/>
    <property type="evidence" value="ECO:0007669"/>
    <property type="project" value="InterPro"/>
</dbReference>
<keyword evidence="4" id="KW-0479">Metal-binding</keyword>
<evidence type="ECO:0000256" key="3">
    <source>
        <dbReference type="ARBA" id="ARBA00022679"/>
    </source>
</evidence>
<organism evidence="11 12">
    <name type="scientific">Cucurbitaria berberidis CBS 394.84</name>
    <dbReference type="NCBI Taxonomy" id="1168544"/>
    <lineage>
        <taxon>Eukaryota</taxon>
        <taxon>Fungi</taxon>
        <taxon>Dikarya</taxon>
        <taxon>Ascomycota</taxon>
        <taxon>Pezizomycotina</taxon>
        <taxon>Dothideomycetes</taxon>
        <taxon>Pleosporomycetidae</taxon>
        <taxon>Pleosporales</taxon>
        <taxon>Pleosporineae</taxon>
        <taxon>Cucurbitariaceae</taxon>
        <taxon>Cucurbitaria</taxon>
    </lineage>
</organism>
<evidence type="ECO:0000256" key="6">
    <source>
        <dbReference type="ARBA" id="ARBA00022771"/>
    </source>
</evidence>
<dbReference type="EC" id="2.3.2.31" evidence="2"/>
<keyword evidence="12" id="KW-1185">Reference proteome</keyword>
<dbReference type="InterPro" id="IPR002867">
    <property type="entry name" value="IBR_dom"/>
</dbReference>
<dbReference type="InterPro" id="IPR031127">
    <property type="entry name" value="E3_UB_ligase_RBR"/>
</dbReference>
<keyword evidence="3" id="KW-0808">Transferase</keyword>
<dbReference type="Proteomes" id="UP000800039">
    <property type="component" value="Unassembled WGS sequence"/>
</dbReference>
<comment type="caution">
    <text evidence="11">The sequence shown here is derived from an EMBL/GenBank/DDBJ whole genome shotgun (WGS) entry which is preliminary data.</text>
</comment>
<reference evidence="11" key="1">
    <citation type="submission" date="2020-01" db="EMBL/GenBank/DDBJ databases">
        <authorList>
            <consortium name="DOE Joint Genome Institute"/>
            <person name="Haridas S."/>
            <person name="Albert R."/>
            <person name="Binder M."/>
            <person name="Bloem J."/>
            <person name="Labutti K."/>
            <person name="Salamov A."/>
            <person name="Andreopoulos B."/>
            <person name="Baker S.E."/>
            <person name="Barry K."/>
            <person name="Bills G."/>
            <person name="Bluhm B.H."/>
            <person name="Cannon C."/>
            <person name="Castanera R."/>
            <person name="Culley D.E."/>
            <person name="Daum C."/>
            <person name="Ezra D."/>
            <person name="Gonzalez J.B."/>
            <person name="Henrissat B."/>
            <person name="Kuo A."/>
            <person name="Liang C."/>
            <person name="Lipzen A."/>
            <person name="Lutzoni F."/>
            <person name="Magnuson J."/>
            <person name="Mondo S."/>
            <person name="Nolan M."/>
            <person name="Ohm R."/>
            <person name="Pangilinan J."/>
            <person name="Park H.-J."/>
            <person name="Ramirez L."/>
            <person name="Alfaro M."/>
            <person name="Sun H."/>
            <person name="Tritt A."/>
            <person name="Yoshinaga Y."/>
            <person name="Zwiers L.-H."/>
            <person name="Turgeon B.G."/>
            <person name="Goodwin S.B."/>
            <person name="Spatafora J.W."/>
            <person name="Crous P.W."/>
            <person name="Grigoriev I.V."/>
        </authorList>
    </citation>
    <scope>NUCLEOTIDE SEQUENCE</scope>
    <source>
        <strain evidence="11">CBS 394.84</strain>
    </source>
</reference>
<keyword evidence="7" id="KW-0833">Ubl conjugation pathway</keyword>
<proteinExistence type="predicted"/>
<dbReference type="EMBL" id="ML976616">
    <property type="protein sequence ID" value="KAF1844793.1"/>
    <property type="molecule type" value="Genomic_DNA"/>
</dbReference>
<comment type="catalytic activity">
    <reaction evidence="1">
        <text>[E2 ubiquitin-conjugating enzyme]-S-ubiquitinyl-L-cysteine + [acceptor protein]-L-lysine = [E2 ubiquitin-conjugating enzyme]-L-cysteine + [acceptor protein]-N(6)-ubiquitinyl-L-lysine.</text>
        <dbReference type="EC" id="2.3.2.31"/>
    </reaction>
</comment>
<dbReference type="GO" id="GO:0008270">
    <property type="term" value="F:zinc ion binding"/>
    <property type="evidence" value="ECO:0007669"/>
    <property type="project" value="UniProtKB-KW"/>
</dbReference>
<feature type="compositionally biased region" description="Polar residues" evidence="9">
    <location>
        <begin position="1"/>
        <end position="11"/>
    </location>
</feature>
<dbReference type="Pfam" id="PF01485">
    <property type="entry name" value="IBR"/>
    <property type="match status" value="1"/>
</dbReference>
<dbReference type="PANTHER" id="PTHR11685">
    <property type="entry name" value="RBR FAMILY RING FINGER AND IBR DOMAIN-CONTAINING"/>
    <property type="match status" value="1"/>
</dbReference>
<dbReference type="PROSITE" id="PS51873">
    <property type="entry name" value="TRIAD"/>
    <property type="match status" value="1"/>
</dbReference>
<dbReference type="OrthoDB" id="1431934at2759"/>
<evidence type="ECO:0000313" key="11">
    <source>
        <dbReference type="EMBL" id="KAF1844793.1"/>
    </source>
</evidence>
<dbReference type="AlphaFoldDB" id="A0A9P4L825"/>
<dbReference type="Gene3D" id="1.20.120.1750">
    <property type="match status" value="1"/>
</dbReference>
<protein>
    <recommendedName>
        <fullName evidence="2">RBR-type E3 ubiquitin transferase</fullName>
        <ecNumber evidence="2">2.3.2.31</ecNumber>
    </recommendedName>
</protein>
<evidence type="ECO:0000259" key="10">
    <source>
        <dbReference type="PROSITE" id="PS51873"/>
    </source>
</evidence>
<evidence type="ECO:0000256" key="7">
    <source>
        <dbReference type="ARBA" id="ARBA00022786"/>
    </source>
</evidence>
<gene>
    <name evidence="11" type="ORF">K460DRAFT_429560</name>
</gene>
<evidence type="ECO:0000256" key="1">
    <source>
        <dbReference type="ARBA" id="ARBA00001798"/>
    </source>
</evidence>
<evidence type="ECO:0000313" key="12">
    <source>
        <dbReference type="Proteomes" id="UP000800039"/>
    </source>
</evidence>
<evidence type="ECO:0000256" key="2">
    <source>
        <dbReference type="ARBA" id="ARBA00012251"/>
    </source>
</evidence>
<sequence length="236" mass="27394">MSTRQLRSQTLAEKRHHRSGTTYGALDRPVKRQRKPEPVHYQCHTCDERKLENQFPDYNPSSECEHEIHTCTDCLRIWVNVQIRSRLLTAIGDDNTFGIRCPECPAVMRNVNVQMATDPRMRLQFEEIVRRHIANNTPGWFWCLYPDCNAGKVHDSTEQTNICICHRCGAYACAPCNRPFHQGETCSAYQARIKDRIEEEDRSLQTIRSRTRKCPRCKVNIEKNGGCSSMFCKQDS</sequence>
<evidence type="ECO:0000256" key="4">
    <source>
        <dbReference type="ARBA" id="ARBA00022723"/>
    </source>
</evidence>
<evidence type="ECO:0000256" key="9">
    <source>
        <dbReference type="SAM" id="MobiDB-lite"/>
    </source>
</evidence>
<name>A0A9P4L825_9PLEO</name>
<keyword evidence="6" id="KW-0863">Zinc-finger</keyword>
<accession>A0A9P4L825</accession>
<evidence type="ECO:0000256" key="8">
    <source>
        <dbReference type="ARBA" id="ARBA00022833"/>
    </source>
</evidence>
<keyword evidence="8" id="KW-0862">Zinc</keyword>
<dbReference type="InterPro" id="IPR044066">
    <property type="entry name" value="TRIAD_supradom"/>
</dbReference>
<dbReference type="GO" id="GO:0061630">
    <property type="term" value="F:ubiquitin protein ligase activity"/>
    <property type="evidence" value="ECO:0007669"/>
    <property type="project" value="UniProtKB-EC"/>
</dbReference>
<dbReference type="CDD" id="cd20335">
    <property type="entry name" value="BRcat_RBR"/>
    <property type="match status" value="1"/>
</dbReference>